<keyword evidence="2" id="KW-1185">Reference proteome</keyword>
<protein>
    <submittedName>
        <fullName evidence="1">Uncharacterized protein</fullName>
    </submittedName>
</protein>
<dbReference type="EMBL" id="JAPDRP010000013">
    <property type="protein sequence ID" value="KAJ9642426.1"/>
    <property type="molecule type" value="Genomic_DNA"/>
</dbReference>
<reference evidence="1" key="1">
    <citation type="submission" date="2022-10" db="EMBL/GenBank/DDBJ databases">
        <title>Culturing micro-colonial fungi from biological soil crusts in the Mojave desert and describing Neophaeococcomyces mojavensis, and introducing the new genera and species Taxawa tesnikishii.</title>
        <authorList>
            <person name="Kurbessoian T."/>
            <person name="Stajich J.E."/>
        </authorList>
    </citation>
    <scope>NUCLEOTIDE SEQUENCE</scope>
    <source>
        <strain evidence="1">JES_115</strain>
    </source>
</reference>
<evidence type="ECO:0000313" key="1">
    <source>
        <dbReference type="EMBL" id="KAJ9642426.1"/>
    </source>
</evidence>
<proteinExistence type="predicted"/>
<dbReference type="Proteomes" id="UP001172680">
    <property type="component" value="Unassembled WGS sequence"/>
</dbReference>
<accession>A0ACC2Z534</accession>
<gene>
    <name evidence="1" type="ORF">H2199_004807</name>
</gene>
<evidence type="ECO:0000313" key="2">
    <source>
        <dbReference type="Proteomes" id="UP001172680"/>
    </source>
</evidence>
<sequence length="248" mass="28954">MDIAAILAGRSYGHDRYGLRKNPFMDWCESWQGKMWSSDFFLTFVRDNLKIYDNTKRATAPVYEASTNEQQNEFWKLPSRWTLATVLELFGTLDRGVDITAAWENPDWHSYMRGVYTVACVSTWRNRMKPGVKPDRYQVYEDIRGVPNTYYRNRPQIDHVPTKPSITSRQSRQVHVPTWARSLHHKRRRQEAASPGEDALQQQMDMHSNNSIVVPFFTILNSVEIHSTLKNPKDLHKGGDRPPRTEID</sequence>
<comment type="caution">
    <text evidence="1">The sequence shown here is derived from an EMBL/GenBank/DDBJ whole genome shotgun (WGS) entry which is preliminary data.</text>
</comment>
<name>A0ACC2Z534_9PEZI</name>
<organism evidence="1 2">
    <name type="scientific">Coniosporium tulheliwenetii</name>
    <dbReference type="NCBI Taxonomy" id="3383036"/>
    <lineage>
        <taxon>Eukaryota</taxon>
        <taxon>Fungi</taxon>
        <taxon>Dikarya</taxon>
        <taxon>Ascomycota</taxon>
        <taxon>Pezizomycotina</taxon>
        <taxon>Dothideomycetes</taxon>
        <taxon>Dothideomycetes incertae sedis</taxon>
        <taxon>Coniosporium</taxon>
    </lineage>
</organism>